<evidence type="ECO:0000256" key="1">
    <source>
        <dbReference type="ARBA" id="ARBA00004141"/>
    </source>
</evidence>
<feature type="transmembrane region" description="Helical" evidence="3">
    <location>
        <begin position="410"/>
        <end position="430"/>
    </location>
</feature>
<dbReference type="InterPro" id="IPR050327">
    <property type="entry name" value="Proton-linked_MCT"/>
</dbReference>
<name>A0AAD7KDI9_9AGAR</name>
<proteinExistence type="inferred from homology"/>
<dbReference type="InterPro" id="IPR036259">
    <property type="entry name" value="MFS_trans_sf"/>
</dbReference>
<feature type="transmembrane region" description="Helical" evidence="3">
    <location>
        <begin position="308"/>
        <end position="327"/>
    </location>
</feature>
<feature type="domain" description="Major facilitator superfamily (MFS) profile" evidence="4">
    <location>
        <begin position="243"/>
        <end position="442"/>
    </location>
</feature>
<feature type="transmembrane region" description="Helical" evidence="3">
    <location>
        <begin position="172"/>
        <end position="193"/>
    </location>
</feature>
<feature type="transmembrane region" description="Helical" evidence="3">
    <location>
        <begin position="199"/>
        <end position="217"/>
    </location>
</feature>
<dbReference type="Pfam" id="PF07690">
    <property type="entry name" value="MFS_1"/>
    <property type="match status" value="1"/>
</dbReference>
<dbReference type="Gene3D" id="1.20.1250.20">
    <property type="entry name" value="MFS general substrate transporter like domains"/>
    <property type="match status" value="2"/>
</dbReference>
<comment type="caution">
    <text evidence="5">The sequence shown here is derived from an EMBL/GenBank/DDBJ whole genome shotgun (WGS) entry which is preliminary data.</text>
</comment>
<feature type="transmembrane region" description="Helical" evidence="3">
    <location>
        <begin position="111"/>
        <end position="130"/>
    </location>
</feature>
<dbReference type="PANTHER" id="PTHR11360">
    <property type="entry name" value="MONOCARBOXYLATE TRANSPORTER"/>
    <property type="match status" value="1"/>
</dbReference>
<dbReference type="InterPro" id="IPR011701">
    <property type="entry name" value="MFS"/>
</dbReference>
<evidence type="ECO:0000313" key="5">
    <source>
        <dbReference type="EMBL" id="KAJ7782377.1"/>
    </source>
</evidence>
<feature type="transmembrane region" description="Helical" evidence="3">
    <location>
        <begin position="280"/>
        <end position="301"/>
    </location>
</feature>
<feature type="transmembrane region" description="Helical" evidence="3">
    <location>
        <begin position="142"/>
        <end position="160"/>
    </location>
</feature>
<comment type="subcellular location">
    <subcellularLocation>
        <location evidence="1">Membrane</location>
        <topology evidence="1">Multi-pass membrane protein</topology>
    </subcellularLocation>
</comment>
<feature type="transmembrane region" description="Helical" evidence="3">
    <location>
        <begin position="78"/>
        <end position="99"/>
    </location>
</feature>
<evidence type="ECO:0000259" key="4">
    <source>
        <dbReference type="PROSITE" id="PS50850"/>
    </source>
</evidence>
<dbReference type="GO" id="GO:0022857">
    <property type="term" value="F:transmembrane transporter activity"/>
    <property type="evidence" value="ECO:0007669"/>
    <property type="project" value="InterPro"/>
</dbReference>
<dbReference type="GO" id="GO:0016020">
    <property type="term" value="C:membrane"/>
    <property type="evidence" value="ECO:0007669"/>
    <property type="project" value="UniProtKB-SubCell"/>
</dbReference>
<evidence type="ECO:0000256" key="2">
    <source>
        <dbReference type="ARBA" id="ARBA00006727"/>
    </source>
</evidence>
<keyword evidence="3" id="KW-0472">Membrane</keyword>
<dbReference type="SUPFAM" id="SSF103473">
    <property type="entry name" value="MFS general substrate transporter"/>
    <property type="match status" value="1"/>
</dbReference>
<feature type="transmembrane region" description="Helical" evidence="3">
    <location>
        <begin position="333"/>
        <end position="357"/>
    </location>
</feature>
<dbReference type="Proteomes" id="UP001215280">
    <property type="component" value="Unassembled WGS sequence"/>
</dbReference>
<evidence type="ECO:0000313" key="6">
    <source>
        <dbReference type="Proteomes" id="UP001215280"/>
    </source>
</evidence>
<dbReference type="PANTHER" id="PTHR11360:SF287">
    <property type="entry name" value="MFS MONOCARBOXYLATE TRANSPORTER"/>
    <property type="match status" value="1"/>
</dbReference>
<evidence type="ECO:0000256" key="3">
    <source>
        <dbReference type="SAM" id="Phobius"/>
    </source>
</evidence>
<feature type="transmembrane region" description="Helical" evidence="3">
    <location>
        <begin position="369"/>
        <end position="390"/>
    </location>
</feature>
<dbReference type="InterPro" id="IPR020846">
    <property type="entry name" value="MFS_dom"/>
</dbReference>
<feature type="transmembrane region" description="Helical" evidence="3">
    <location>
        <begin position="39"/>
        <end position="58"/>
    </location>
</feature>
<sequence length="442" mass="47955">MSKEELQVEVTTVAATPSFDSSGSSNEDFLHPVDHGFHAFAYLVSAWVVELLVWSYPFSYGVFLEYYKTHVFQDAPPSLLAIVGSMSTGIIYLASWLILPVISRYPALKKPLMALGVVFCAAGLIGAAFATQPWQLVLTQGVIYALGGSFLYFPVMTYLFEWFSERKGLANGIIFSGTGVGGIVVPIIVEVLLRKYGHRITLVALAVAFVVLIIPAFPYMKPRLPIPKTAEHSINISFLHSPAFWILFFANLVQGLPTYIPSLYLPTFAADLGLSNAAGSLTLSMLNGASVPGLIFLGWLSDRFDLRIAMLVSTLGSALAVLLLWGLSESLPLLLVFSFVYGFLGPSWSALWPRFIASIVGDDPRMSSIVLTVFIGGRGVGNVASGPVSTALMHRWALTDRTSFAYGLKGYGPLILFTGGMLLMTTAGIAHRRFRRAAYGSV</sequence>
<organism evidence="5 6">
    <name type="scientific">Mycena maculata</name>
    <dbReference type="NCBI Taxonomy" id="230809"/>
    <lineage>
        <taxon>Eukaryota</taxon>
        <taxon>Fungi</taxon>
        <taxon>Dikarya</taxon>
        <taxon>Basidiomycota</taxon>
        <taxon>Agaricomycotina</taxon>
        <taxon>Agaricomycetes</taxon>
        <taxon>Agaricomycetidae</taxon>
        <taxon>Agaricales</taxon>
        <taxon>Marasmiineae</taxon>
        <taxon>Mycenaceae</taxon>
        <taxon>Mycena</taxon>
    </lineage>
</organism>
<keyword evidence="3" id="KW-1133">Transmembrane helix</keyword>
<keyword evidence="3" id="KW-0812">Transmembrane</keyword>
<feature type="transmembrane region" description="Helical" evidence="3">
    <location>
        <begin position="238"/>
        <end position="260"/>
    </location>
</feature>
<gene>
    <name evidence="5" type="ORF">DFH07DRAFT_1010482</name>
</gene>
<dbReference type="AlphaFoldDB" id="A0AAD7KDI9"/>
<keyword evidence="6" id="KW-1185">Reference proteome</keyword>
<accession>A0AAD7KDI9</accession>
<dbReference type="PROSITE" id="PS50850">
    <property type="entry name" value="MFS"/>
    <property type="match status" value="1"/>
</dbReference>
<dbReference type="EMBL" id="JARJLG010000003">
    <property type="protein sequence ID" value="KAJ7782377.1"/>
    <property type="molecule type" value="Genomic_DNA"/>
</dbReference>
<protein>
    <submittedName>
        <fullName evidence="5">MFS general substrate transporter</fullName>
    </submittedName>
</protein>
<comment type="similarity">
    <text evidence="2">Belongs to the major facilitator superfamily. Monocarboxylate porter (TC 2.A.1.13) family.</text>
</comment>
<reference evidence="5" key="1">
    <citation type="submission" date="2023-03" db="EMBL/GenBank/DDBJ databases">
        <title>Massive genome expansion in bonnet fungi (Mycena s.s.) driven by repeated elements and novel gene families across ecological guilds.</title>
        <authorList>
            <consortium name="Lawrence Berkeley National Laboratory"/>
            <person name="Harder C.B."/>
            <person name="Miyauchi S."/>
            <person name="Viragh M."/>
            <person name="Kuo A."/>
            <person name="Thoen E."/>
            <person name="Andreopoulos B."/>
            <person name="Lu D."/>
            <person name="Skrede I."/>
            <person name="Drula E."/>
            <person name="Henrissat B."/>
            <person name="Morin E."/>
            <person name="Kohler A."/>
            <person name="Barry K."/>
            <person name="LaButti K."/>
            <person name="Morin E."/>
            <person name="Salamov A."/>
            <person name="Lipzen A."/>
            <person name="Mereny Z."/>
            <person name="Hegedus B."/>
            <person name="Baldrian P."/>
            <person name="Stursova M."/>
            <person name="Weitz H."/>
            <person name="Taylor A."/>
            <person name="Grigoriev I.V."/>
            <person name="Nagy L.G."/>
            <person name="Martin F."/>
            <person name="Kauserud H."/>
        </authorList>
    </citation>
    <scope>NUCLEOTIDE SEQUENCE</scope>
    <source>
        <strain evidence="5">CBHHK188m</strain>
    </source>
</reference>